<gene>
    <name evidence="2" type="ORF">DAKH74_045990</name>
</gene>
<sequence>MLWLLVGVRVLGRLLVSLLLGGHAGGGGEHGLAAGALHEDGVLEAELEDDVGERFDLLADERAVAAEGVRERQQLVHQALVLAEGVDAEVLGPVGDGAELSEQPSDAVVQGHLCGGVLVVIALRWKNVPVVEGDRCVCERLHELAGGDAHVHAVVHNTRALVEVLALGVARDDSQLGPRAAYRPAAELLDLVLGAVHSLDLEQRGQNLADVPGLQLEGLGAQHRVLEEGDEAAVDVPAVHDLLGVVLGVHEAELLADLVERGGAARAVVLDHAQRHEVDELLVGGLEHAGVVARVLVEPEVLHDVAERLRGLLADEHLAAGAPRGAAVHVVALDVVAERLPRDVEEVRDGAERRRRGVAAREVLEVALVEAVGNVNDLPALVPPLLLREKRILRDALVVQVPAVAQYLRVRHQHLAVPERPGYLLNKWSICIIAFTHNCGYSLFVPF</sequence>
<keyword evidence="3" id="KW-1185">Reference proteome</keyword>
<organism evidence="2 3">
    <name type="scientific">Maudiozyma humilis</name>
    <name type="common">Sour dough yeast</name>
    <name type="synonym">Kazachstania humilis</name>
    <dbReference type="NCBI Taxonomy" id="51915"/>
    <lineage>
        <taxon>Eukaryota</taxon>
        <taxon>Fungi</taxon>
        <taxon>Dikarya</taxon>
        <taxon>Ascomycota</taxon>
        <taxon>Saccharomycotina</taxon>
        <taxon>Saccharomycetes</taxon>
        <taxon>Saccharomycetales</taxon>
        <taxon>Saccharomycetaceae</taxon>
        <taxon>Maudiozyma</taxon>
    </lineage>
</organism>
<feature type="signal peptide" evidence="1">
    <location>
        <begin position="1"/>
        <end position="26"/>
    </location>
</feature>
<evidence type="ECO:0008006" key="4">
    <source>
        <dbReference type="Google" id="ProtNLM"/>
    </source>
</evidence>
<evidence type="ECO:0000256" key="1">
    <source>
        <dbReference type="SAM" id="SignalP"/>
    </source>
</evidence>
<name>A0AAV5S361_MAUHU</name>
<reference evidence="2 3" key="1">
    <citation type="journal article" date="2023" name="Elife">
        <title>Identification of key yeast species and microbe-microbe interactions impacting larval growth of Drosophila in the wild.</title>
        <authorList>
            <person name="Mure A."/>
            <person name="Sugiura Y."/>
            <person name="Maeda R."/>
            <person name="Honda K."/>
            <person name="Sakurai N."/>
            <person name="Takahashi Y."/>
            <person name="Watada M."/>
            <person name="Katoh T."/>
            <person name="Gotoh A."/>
            <person name="Gotoh Y."/>
            <person name="Taniguchi I."/>
            <person name="Nakamura K."/>
            <person name="Hayashi T."/>
            <person name="Katayama T."/>
            <person name="Uemura T."/>
            <person name="Hattori Y."/>
        </authorList>
    </citation>
    <scope>NUCLEOTIDE SEQUENCE [LARGE SCALE GENOMIC DNA]</scope>
    <source>
        <strain evidence="2 3">KH-74</strain>
    </source>
</reference>
<feature type="chain" id="PRO_5043831634" description="Secreted protein" evidence="1">
    <location>
        <begin position="27"/>
        <end position="447"/>
    </location>
</feature>
<comment type="caution">
    <text evidence="2">The sequence shown here is derived from an EMBL/GenBank/DDBJ whole genome shotgun (WGS) entry which is preliminary data.</text>
</comment>
<protein>
    <recommendedName>
        <fullName evidence="4">Secreted protein</fullName>
    </recommendedName>
</protein>
<keyword evidence="1" id="KW-0732">Signal</keyword>
<dbReference type="AlphaFoldDB" id="A0AAV5S361"/>
<accession>A0AAV5S361</accession>
<dbReference type="Proteomes" id="UP001377567">
    <property type="component" value="Unassembled WGS sequence"/>
</dbReference>
<proteinExistence type="predicted"/>
<evidence type="ECO:0000313" key="2">
    <source>
        <dbReference type="EMBL" id="GMM57983.1"/>
    </source>
</evidence>
<dbReference type="EMBL" id="BTGD01000018">
    <property type="protein sequence ID" value="GMM57983.1"/>
    <property type="molecule type" value="Genomic_DNA"/>
</dbReference>
<evidence type="ECO:0000313" key="3">
    <source>
        <dbReference type="Proteomes" id="UP001377567"/>
    </source>
</evidence>